<dbReference type="OrthoDB" id="5297054at2"/>
<dbReference type="InterPro" id="IPR000456">
    <property type="entry name" value="Ribosomal_bL17"/>
</dbReference>
<sequence length="125" mass="14137">MRHKHGYRKLGRDSAHRRAMLRNMATSLITHESITTTLPKAKELRSVVEKMVTLGKKGGLHNQRQAASYLFDKAAVSKVFQDLAPRFKDRPGGYLRILKRGVRFGDGAKLATIEFVDFEPKAKSE</sequence>
<dbReference type="EMBL" id="FWZT01000001">
    <property type="protein sequence ID" value="SME88725.1"/>
    <property type="molecule type" value="Genomic_DNA"/>
</dbReference>
<dbReference type="GO" id="GO:0022625">
    <property type="term" value="C:cytosolic large ribosomal subunit"/>
    <property type="evidence" value="ECO:0007669"/>
    <property type="project" value="TreeGrafter"/>
</dbReference>
<evidence type="ECO:0000313" key="6">
    <source>
        <dbReference type="EMBL" id="SME88725.1"/>
    </source>
</evidence>
<dbReference type="GO" id="GO:0006412">
    <property type="term" value="P:translation"/>
    <property type="evidence" value="ECO:0007669"/>
    <property type="project" value="UniProtKB-UniRule"/>
</dbReference>
<gene>
    <name evidence="4" type="primary">rplQ</name>
    <name evidence="6" type="ORF">SAMN06296036_101188</name>
</gene>
<name>A0A1Y6B3X4_9BACT</name>
<dbReference type="GO" id="GO:0003735">
    <property type="term" value="F:structural constituent of ribosome"/>
    <property type="evidence" value="ECO:0007669"/>
    <property type="project" value="InterPro"/>
</dbReference>
<keyword evidence="3 4" id="KW-0687">Ribonucleoprotein</keyword>
<comment type="subunit">
    <text evidence="4">Part of the 50S ribosomal subunit. Contacts protein L32.</text>
</comment>
<dbReference type="NCBIfam" id="TIGR00059">
    <property type="entry name" value="L17"/>
    <property type="match status" value="1"/>
</dbReference>
<dbReference type="Proteomes" id="UP000192907">
    <property type="component" value="Unassembled WGS sequence"/>
</dbReference>
<accession>A0A1Y6B3X4</accession>
<protein>
    <recommendedName>
        <fullName evidence="4">Large ribosomal subunit protein bL17</fullName>
    </recommendedName>
</protein>
<dbReference type="SUPFAM" id="SSF64263">
    <property type="entry name" value="Prokaryotic ribosomal protein L17"/>
    <property type="match status" value="1"/>
</dbReference>
<reference evidence="7" key="1">
    <citation type="submission" date="2017-04" db="EMBL/GenBank/DDBJ databases">
        <authorList>
            <person name="Varghese N."/>
            <person name="Submissions S."/>
        </authorList>
    </citation>
    <scope>NUCLEOTIDE SEQUENCE [LARGE SCALE GENOMIC DNA]</scope>
    <source>
        <strain evidence="7">RKEM611</strain>
    </source>
</reference>
<comment type="similarity">
    <text evidence="1 4 5">Belongs to the bacterial ribosomal protein bL17 family.</text>
</comment>
<dbReference type="Pfam" id="PF01196">
    <property type="entry name" value="Ribosomal_L17"/>
    <property type="match status" value="1"/>
</dbReference>
<evidence type="ECO:0000256" key="2">
    <source>
        <dbReference type="ARBA" id="ARBA00022980"/>
    </source>
</evidence>
<proteinExistence type="inferred from homology"/>
<evidence type="ECO:0000313" key="7">
    <source>
        <dbReference type="Proteomes" id="UP000192907"/>
    </source>
</evidence>
<dbReference type="PROSITE" id="PS01167">
    <property type="entry name" value="RIBOSOMAL_L17"/>
    <property type="match status" value="1"/>
</dbReference>
<dbReference type="PANTHER" id="PTHR14413">
    <property type="entry name" value="RIBOSOMAL PROTEIN L17"/>
    <property type="match status" value="1"/>
</dbReference>
<evidence type="ECO:0000256" key="4">
    <source>
        <dbReference type="HAMAP-Rule" id="MF_01368"/>
    </source>
</evidence>
<dbReference type="InterPro" id="IPR036373">
    <property type="entry name" value="Ribosomal_bL17_sf"/>
</dbReference>
<dbReference type="InterPro" id="IPR047859">
    <property type="entry name" value="Ribosomal_bL17_CS"/>
</dbReference>
<evidence type="ECO:0000256" key="3">
    <source>
        <dbReference type="ARBA" id="ARBA00023274"/>
    </source>
</evidence>
<dbReference type="HAMAP" id="MF_01368">
    <property type="entry name" value="Ribosomal_bL17"/>
    <property type="match status" value="1"/>
</dbReference>
<keyword evidence="7" id="KW-1185">Reference proteome</keyword>
<organism evidence="6 7">
    <name type="scientific">Pseudobacteriovorax antillogorgiicola</name>
    <dbReference type="NCBI Taxonomy" id="1513793"/>
    <lineage>
        <taxon>Bacteria</taxon>
        <taxon>Pseudomonadati</taxon>
        <taxon>Bdellovibrionota</taxon>
        <taxon>Oligoflexia</taxon>
        <taxon>Oligoflexales</taxon>
        <taxon>Pseudobacteriovoracaceae</taxon>
        <taxon>Pseudobacteriovorax</taxon>
    </lineage>
</organism>
<evidence type="ECO:0000256" key="5">
    <source>
        <dbReference type="RuleBase" id="RU000660"/>
    </source>
</evidence>
<dbReference type="PANTHER" id="PTHR14413:SF16">
    <property type="entry name" value="LARGE RIBOSOMAL SUBUNIT PROTEIN BL17M"/>
    <property type="match status" value="1"/>
</dbReference>
<dbReference type="Gene3D" id="3.90.1030.10">
    <property type="entry name" value="Ribosomal protein L17"/>
    <property type="match status" value="1"/>
</dbReference>
<dbReference type="AlphaFoldDB" id="A0A1Y6B3X4"/>
<evidence type="ECO:0000256" key="1">
    <source>
        <dbReference type="ARBA" id="ARBA00008777"/>
    </source>
</evidence>
<keyword evidence="2 4" id="KW-0689">Ribosomal protein</keyword>
<dbReference type="RefSeq" id="WP_132314682.1">
    <property type="nucleotide sequence ID" value="NZ_FWZT01000001.1"/>
</dbReference>
<dbReference type="FunFam" id="3.90.1030.10:FF:000001">
    <property type="entry name" value="50S ribosomal protein L17"/>
    <property type="match status" value="1"/>
</dbReference>
<dbReference type="STRING" id="1513793.SAMN06296036_101188"/>